<dbReference type="GO" id="GO:0004497">
    <property type="term" value="F:monooxygenase activity"/>
    <property type="evidence" value="ECO:0007669"/>
    <property type="project" value="UniProtKB-KW"/>
</dbReference>
<protein>
    <recommendedName>
        <fullName evidence="8">Cytochrome P450</fullName>
    </recommendedName>
</protein>
<comment type="caution">
    <text evidence="6">The sequence shown here is derived from an EMBL/GenBank/DDBJ whole genome shotgun (WGS) entry which is preliminary data.</text>
</comment>
<name>A0AAD8L361_TARER</name>
<dbReference type="InterPro" id="IPR050651">
    <property type="entry name" value="Plant_Cytochrome_P450_Monoox"/>
</dbReference>
<evidence type="ECO:0000256" key="5">
    <source>
        <dbReference type="ARBA" id="ARBA00023033"/>
    </source>
</evidence>
<reference evidence="6" key="1">
    <citation type="journal article" date="2023" name="bioRxiv">
        <title>Improved chromosome-level genome assembly for marigold (Tagetes erecta).</title>
        <authorList>
            <person name="Jiang F."/>
            <person name="Yuan L."/>
            <person name="Wang S."/>
            <person name="Wang H."/>
            <person name="Xu D."/>
            <person name="Wang A."/>
            <person name="Fan W."/>
        </authorList>
    </citation>
    <scope>NUCLEOTIDE SEQUENCE</scope>
    <source>
        <strain evidence="6">WSJ</strain>
        <tissue evidence="6">Leaf</tissue>
    </source>
</reference>
<dbReference type="GO" id="GO:0005506">
    <property type="term" value="F:iron ion binding"/>
    <property type="evidence" value="ECO:0007669"/>
    <property type="project" value="InterPro"/>
</dbReference>
<dbReference type="EMBL" id="JAUHHV010000002">
    <property type="protein sequence ID" value="KAK1433449.1"/>
    <property type="molecule type" value="Genomic_DNA"/>
</dbReference>
<keyword evidence="3" id="KW-0560">Oxidoreductase</keyword>
<sequence>MDHLFIIFPLLLLVVAYLYTAHFRHRTTNLPPTISPTFPIIGHLYLLKKPLHRTLATISSKHGPILLLRFGSRKVLLVTSATISEECFTKNDIVFANRPRLLAGKILGSNNTSFGWAPYGDHWRNLRRISTVEILSTHRLNEFHEIRVDEGRLLVDKLILMCSSTVNLSSMFNEMTLNVLMRMISGKRYFGGDMEEEEEGKRFREIVKETFMVSGASNLGDYLPVLRWLGVDGLEKKMIVLQKKKRFVYARIG</sequence>
<evidence type="ECO:0000313" key="7">
    <source>
        <dbReference type="Proteomes" id="UP001229421"/>
    </source>
</evidence>
<dbReference type="InterPro" id="IPR002401">
    <property type="entry name" value="Cyt_P450_E_grp-I"/>
</dbReference>
<dbReference type="Pfam" id="PF00067">
    <property type="entry name" value="p450"/>
    <property type="match status" value="1"/>
</dbReference>
<dbReference type="Gene3D" id="1.10.630.10">
    <property type="entry name" value="Cytochrome P450"/>
    <property type="match status" value="1"/>
</dbReference>
<keyword evidence="7" id="KW-1185">Reference proteome</keyword>
<evidence type="ECO:0000313" key="6">
    <source>
        <dbReference type="EMBL" id="KAK1433449.1"/>
    </source>
</evidence>
<dbReference type="InterPro" id="IPR036396">
    <property type="entry name" value="Cyt_P450_sf"/>
</dbReference>
<keyword evidence="4" id="KW-0408">Iron</keyword>
<dbReference type="PANTHER" id="PTHR47947:SF24">
    <property type="entry name" value="ISOFLAVONE 2'-HYDROXYLASE-LIKE"/>
    <property type="match status" value="1"/>
</dbReference>
<dbReference type="Proteomes" id="UP001229421">
    <property type="component" value="Unassembled WGS sequence"/>
</dbReference>
<keyword evidence="1" id="KW-0349">Heme</keyword>
<gene>
    <name evidence="6" type="ORF">QVD17_10359</name>
</gene>
<organism evidence="6 7">
    <name type="scientific">Tagetes erecta</name>
    <name type="common">African marigold</name>
    <dbReference type="NCBI Taxonomy" id="13708"/>
    <lineage>
        <taxon>Eukaryota</taxon>
        <taxon>Viridiplantae</taxon>
        <taxon>Streptophyta</taxon>
        <taxon>Embryophyta</taxon>
        <taxon>Tracheophyta</taxon>
        <taxon>Spermatophyta</taxon>
        <taxon>Magnoliopsida</taxon>
        <taxon>eudicotyledons</taxon>
        <taxon>Gunneridae</taxon>
        <taxon>Pentapetalae</taxon>
        <taxon>asterids</taxon>
        <taxon>campanulids</taxon>
        <taxon>Asterales</taxon>
        <taxon>Asteraceae</taxon>
        <taxon>Asteroideae</taxon>
        <taxon>Heliantheae alliance</taxon>
        <taxon>Tageteae</taxon>
        <taxon>Tagetes</taxon>
    </lineage>
</organism>
<dbReference type="AlphaFoldDB" id="A0AAD8L361"/>
<evidence type="ECO:0000256" key="4">
    <source>
        <dbReference type="ARBA" id="ARBA00023004"/>
    </source>
</evidence>
<dbReference type="GO" id="GO:0016705">
    <property type="term" value="F:oxidoreductase activity, acting on paired donors, with incorporation or reduction of molecular oxygen"/>
    <property type="evidence" value="ECO:0007669"/>
    <property type="project" value="InterPro"/>
</dbReference>
<evidence type="ECO:0000256" key="2">
    <source>
        <dbReference type="ARBA" id="ARBA00022723"/>
    </source>
</evidence>
<dbReference type="InterPro" id="IPR001128">
    <property type="entry name" value="Cyt_P450"/>
</dbReference>
<dbReference type="SUPFAM" id="SSF48264">
    <property type="entry name" value="Cytochrome P450"/>
    <property type="match status" value="1"/>
</dbReference>
<dbReference type="PRINTS" id="PR00463">
    <property type="entry name" value="EP450I"/>
</dbReference>
<evidence type="ECO:0008006" key="8">
    <source>
        <dbReference type="Google" id="ProtNLM"/>
    </source>
</evidence>
<dbReference type="GO" id="GO:0020037">
    <property type="term" value="F:heme binding"/>
    <property type="evidence" value="ECO:0007669"/>
    <property type="project" value="InterPro"/>
</dbReference>
<accession>A0AAD8L361</accession>
<evidence type="ECO:0000256" key="1">
    <source>
        <dbReference type="ARBA" id="ARBA00022617"/>
    </source>
</evidence>
<evidence type="ECO:0000256" key="3">
    <source>
        <dbReference type="ARBA" id="ARBA00023002"/>
    </source>
</evidence>
<keyword evidence="2" id="KW-0479">Metal-binding</keyword>
<dbReference type="PANTHER" id="PTHR47947">
    <property type="entry name" value="CYTOCHROME P450 82C3-RELATED"/>
    <property type="match status" value="1"/>
</dbReference>
<proteinExistence type="predicted"/>
<keyword evidence="5" id="KW-0503">Monooxygenase</keyword>